<dbReference type="SUPFAM" id="SSF140453">
    <property type="entry name" value="EsxAB dimer-like"/>
    <property type="match status" value="1"/>
</dbReference>
<reference evidence="7" key="1">
    <citation type="journal article" date="2020" name="Microbiol. Resour. Announc.">
        <title>Complete Genome Sequence of Geobacillus sp. Strain E55-1, Isolated from Mine Geyser in Japan.</title>
        <authorList>
            <person name="Miyazaki K."/>
            <person name="Hase E."/>
            <person name="Tokito N."/>
        </authorList>
    </citation>
    <scope>NUCLEOTIDE SEQUENCE [LARGE SCALE GENOMIC DNA]</scope>
    <source>
        <strain evidence="7">E55-1</strain>
    </source>
</reference>
<evidence type="ECO:0000313" key="7">
    <source>
        <dbReference type="Proteomes" id="UP000501421"/>
    </source>
</evidence>
<keyword evidence="7" id="KW-1185">Reference proteome</keyword>
<dbReference type="Pfam" id="PF18431">
    <property type="entry name" value="RNAse_A_bac"/>
    <property type="match status" value="1"/>
</dbReference>
<accession>A0A679FXK0</accession>
<protein>
    <recommendedName>
        <fullName evidence="8">Pre-toxin TG domain-containing protein</fullName>
    </recommendedName>
</protein>
<keyword evidence="3" id="KW-0175">Coiled coil</keyword>
<feature type="domain" description="Bacterial CdiA-CT RNAse A" evidence="5">
    <location>
        <begin position="279"/>
        <end position="390"/>
    </location>
</feature>
<organism evidence="6 7">
    <name type="scientific">Geobacillus subterraneus</name>
    <dbReference type="NCBI Taxonomy" id="129338"/>
    <lineage>
        <taxon>Bacteria</taxon>
        <taxon>Bacillati</taxon>
        <taxon>Bacillota</taxon>
        <taxon>Bacilli</taxon>
        <taxon>Bacillales</taxon>
        <taxon>Anoxybacillaceae</taxon>
        <taxon>Geobacillus</taxon>
    </lineage>
</organism>
<feature type="domain" description="Pre-toxin TG" evidence="4">
    <location>
        <begin position="89"/>
        <end position="155"/>
    </location>
</feature>
<evidence type="ECO:0000259" key="4">
    <source>
        <dbReference type="Pfam" id="PF14449"/>
    </source>
</evidence>
<evidence type="ECO:0000256" key="3">
    <source>
        <dbReference type="SAM" id="Coils"/>
    </source>
</evidence>
<dbReference type="Gene3D" id="1.10.287.850">
    <property type="entry name" value="HP0062-like domain"/>
    <property type="match status" value="1"/>
</dbReference>
<comment type="subcellular location">
    <subcellularLocation>
        <location evidence="1">Secreted</location>
    </subcellularLocation>
</comment>
<evidence type="ECO:0000256" key="2">
    <source>
        <dbReference type="ARBA" id="ARBA00022525"/>
    </source>
</evidence>
<name>A0A679FXK0_9BACL</name>
<feature type="coiled-coil region" evidence="3">
    <location>
        <begin position="49"/>
        <end position="80"/>
    </location>
</feature>
<dbReference type="GO" id="GO:0005576">
    <property type="term" value="C:extracellular region"/>
    <property type="evidence" value="ECO:0007669"/>
    <property type="project" value="UniProtKB-SubCell"/>
</dbReference>
<dbReference type="Proteomes" id="UP000501421">
    <property type="component" value="Chromosome"/>
</dbReference>
<evidence type="ECO:0000256" key="1">
    <source>
        <dbReference type="ARBA" id="ARBA00004613"/>
    </source>
</evidence>
<evidence type="ECO:0008006" key="8">
    <source>
        <dbReference type="Google" id="ProtNLM"/>
    </source>
</evidence>
<sequence>MIRLKPDELETVAGHIPEAEDACQRARTTLSWELSSLVMNLPGVSTPAIEELRDELVHWLKRYEDKLNEAEELLYRTAAAMRQADQTLADNMKELGLEFLGWYDVQRLFGEYDPVTGERLSIGDRLLAGGMLLLSIVPPAKGAGVAGKAAIKGAKAIDAASTLAKVKHVVCDDTMKTIFQTIYHQVIKAPLAETARLFKKQWDELVKSVASVSWQPAYAGVCPAPRVWMNEVKDASLNMIKKVEGEMVEKGARGIDTADPDLIRKIDVDFLDRMEAAGGHTLDRHVSKTNEELIKRAIQEDVEAATTFTNKQIAIKAIQENLRKNADDIAKWLNESDAGRKIFDVSHNHPIGKGVLRDKKYVVYNLINSRVVLIRDSTQELGFRIVTAFPIVK</sequence>
<dbReference type="InterPro" id="IPR041436">
    <property type="entry name" value="RNAse_A_bac"/>
</dbReference>
<dbReference type="InterPro" id="IPR027797">
    <property type="entry name" value="PT-TG_dom"/>
</dbReference>
<dbReference type="RefSeq" id="WP_033843097.1">
    <property type="nucleotide sequence ID" value="NZ_AP022557.1"/>
</dbReference>
<evidence type="ECO:0000313" key="6">
    <source>
        <dbReference type="EMBL" id="BBW97534.1"/>
    </source>
</evidence>
<dbReference type="EMBL" id="AP022557">
    <property type="protein sequence ID" value="BBW97534.1"/>
    <property type="molecule type" value="Genomic_DNA"/>
</dbReference>
<gene>
    <name evidence="6" type="ORF">GsuE55_23670</name>
</gene>
<proteinExistence type="predicted"/>
<keyword evidence="2" id="KW-0964">Secreted</keyword>
<dbReference type="AlphaFoldDB" id="A0A679FXK0"/>
<evidence type="ECO:0000259" key="5">
    <source>
        <dbReference type="Pfam" id="PF18431"/>
    </source>
</evidence>
<dbReference type="CDD" id="cd20684">
    <property type="entry name" value="CdiA-CT_Yk_RNaseA-like"/>
    <property type="match status" value="1"/>
</dbReference>
<dbReference type="Pfam" id="PF14449">
    <property type="entry name" value="PT-TG"/>
    <property type="match status" value="1"/>
</dbReference>
<dbReference type="InterPro" id="IPR036689">
    <property type="entry name" value="ESAT-6-like_sf"/>
</dbReference>